<gene>
    <name evidence="1" type="ORF">METZ01_LOCUS103357</name>
</gene>
<evidence type="ECO:0000313" key="1">
    <source>
        <dbReference type="EMBL" id="SVA50503.1"/>
    </source>
</evidence>
<dbReference type="AlphaFoldDB" id="A0A381WEZ7"/>
<sequence>MIFLFSLSVLGAPVIDPDVEVRVKGLVCPSCAIGLKNAFKNNSYIKGLKIDTKKGFLFLEYWNIEIHPSKIKTMVKNSGYEVSSIKWLKKKKPNRYNKP</sequence>
<dbReference type="SUPFAM" id="SSF55008">
    <property type="entry name" value="HMA, heavy metal-associated domain"/>
    <property type="match status" value="1"/>
</dbReference>
<dbReference type="EMBL" id="UINC01011440">
    <property type="protein sequence ID" value="SVA50503.1"/>
    <property type="molecule type" value="Genomic_DNA"/>
</dbReference>
<name>A0A381WEZ7_9ZZZZ</name>
<dbReference type="Gene3D" id="3.30.70.100">
    <property type="match status" value="1"/>
</dbReference>
<proteinExistence type="predicted"/>
<dbReference type="GO" id="GO:0046872">
    <property type="term" value="F:metal ion binding"/>
    <property type="evidence" value="ECO:0007669"/>
    <property type="project" value="InterPro"/>
</dbReference>
<accession>A0A381WEZ7</accession>
<dbReference type="InterPro" id="IPR036163">
    <property type="entry name" value="HMA_dom_sf"/>
</dbReference>
<organism evidence="1">
    <name type="scientific">marine metagenome</name>
    <dbReference type="NCBI Taxonomy" id="408172"/>
    <lineage>
        <taxon>unclassified sequences</taxon>
        <taxon>metagenomes</taxon>
        <taxon>ecological metagenomes</taxon>
    </lineage>
</organism>
<protein>
    <submittedName>
        <fullName evidence="1">Uncharacterized protein</fullName>
    </submittedName>
</protein>
<reference evidence="1" key="1">
    <citation type="submission" date="2018-05" db="EMBL/GenBank/DDBJ databases">
        <authorList>
            <person name="Lanie J.A."/>
            <person name="Ng W.-L."/>
            <person name="Kazmierczak K.M."/>
            <person name="Andrzejewski T.M."/>
            <person name="Davidsen T.M."/>
            <person name="Wayne K.J."/>
            <person name="Tettelin H."/>
            <person name="Glass J.I."/>
            <person name="Rusch D."/>
            <person name="Podicherti R."/>
            <person name="Tsui H.-C.T."/>
            <person name="Winkler M.E."/>
        </authorList>
    </citation>
    <scope>NUCLEOTIDE SEQUENCE</scope>
</reference>